<keyword evidence="2" id="KW-1133">Transmembrane helix</keyword>
<evidence type="ECO:0000256" key="1">
    <source>
        <dbReference type="SAM" id="MobiDB-lite"/>
    </source>
</evidence>
<accession>F9W382</accession>
<gene>
    <name evidence="3" type="ORF">TCIL3000_0_25610</name>
</gene>
<sequence length="451" mass="50058">MCWFRLFCSQGTSSGDVATDIIDRDPRWLHGIMFLLGSAKNINQSHVSGVIIEARENMRMVKEQMDNEVCEMERFLENLGDLHGFSEWKNSWRVVTRAVKFGTVSMFDVAEEEVERCLCEQKETTKAIQVAVCGLRESFEASRSNDDFGSIGVSIGAAASSDNQSSDNGFTACVDISGYVKHYKCLGATLKEALDMKGKSTRGVNGDDRITGSALKMMVREAADHTTQLADSLALLQGFRVGVVTYLSVIWTLFAHLEDIAVSNGDGERTQLDRTQGDPTGMTGATLRTLTRNLPIYVARESLRRRVRLDWDWYRPPADILIVLLGCIFSVFSGPVHTSYGSTEPYCYIAVAAVIIISILILAGWPLVPLCTPYLKGLWRRMRGRQHKPRGVSEATCPVDGERYETFMREYGGGSVRGQQQMPDDPGLSHGAQQEARGTRMLFDPSVNKPP</sequence>
<dbReference type="AlphaFoldDB" id="F9W382"/>
<keyword evidence="4" id="KW-1185">Reference proteome</keyword>
<keyword evidence="2" id="KW-0812">Transmembrane</keyword>
<dbReference type="EMBL" id="CAEQ01000369">
    <property type="protein sequence ID" value="CCD11590.1"/>
    <property type="molecule type" value="Genomic_DNA"/>
</dbReference>
<protein>
    <submittedName>
        <fullName evidence="3">WGS project CAEQ00000000 data, annotated contig 1016</fullName>
    </submittedName>
</protein>
<reference evidence="4" key="1">
    <citation type="submission" date="2011-07" db="EMBL/GenBank/DDBJ databases">
        <title>Divergent evolution of antigenic variation in African trypanosomes.</title>
        <authorList>
            <person name="Jackson A.P."/>
            <person name="Berry A."/>
            <person name="Allison H.C."/>
            <person name="Burton P."/>
            <person name="Anderson J."/>
            <person name="Aslett M."/>
            <person name="Brown R."/>
            <person name="Corton N."/>
            <person name="Harris D."/>
            <person name="Hauser H."/>
            <person name="Gamble J."/>
            <person name="Gilderthorp R."/>
            <person name="McQuillan J."/>
            <person name="Quail M.A."/>
            <person name="Sanders M."/>
            <person name="Van Tonder A."/>
            <person name="Ginger M.L."/>
            <person name="Donelson J.E."/>
            <person name="Field M.C."/>
            <person name="Barry J.D."/>
            <person name="Berriman M."/>
            <person name="Hertz-Fowler C."/>
        </authorList>
    </citation>
    <scope>NUCLEOTIDE SEQUENCE [LARGE SCALE GENOMIC DNA]</scope>
    <source>
        <strain evidence="4">IL3000</strain>
    </source>
</reference>
<name>F9W382_TRYCI</name>
<evidence type="ECO:0000256" key="2">
    <source>
        <dbReference type="SAM" id="Phobius"/>
    </source>
</evidence>
<organism evidence="3 4">
    <name type="scientific">Trypanosoma congolense (strain IL3000)</name>
    <dbReference type="NCBI Taxonomy" id="1068625"/>
    <lineage>
        <taxon>Eukaryota</taxon>
        <taxon>Discoba</taxon>
        <taxon>Euglenozoa</taxon>
        <taxon>Kinetoplastea</taxon>
        <taxon>Metakinetoplastina</taxon>
        <taxon>Trypanosomatida</taxon>
        <taxon>Trypanosomatidae</taxon>
        <taxon>Trypanosoma</taxon>
        <taxon>Nannomonas</taxon>
    </lineage>
</organism>
<keyword evidence="2" id="KW-0472">Membrane</keyword>
<dbReference type="Proteomes" id="UP000000702">
    <property type="component" value="Unassembled WGS sequence"/>
</dbReference>
<proteinExistence type="predicted"/>
<dbReference type="VEuPathDB" id="TriTrypDB:TcIL3000_0_25610"/>
<reference evidence="3 4" key="2">
    <citation type="journal article" date="2012" name="Proc. Natl. Acad. Sci. U.S.A.">
        <title>Antigenic diversity is generated by distinct evolutionary mechanisms in African trypanosome species.</title>
        <authorList>
            <person name="Jackson A.P."/>
            <person name="Berry A."/>
            <person name="Aslett M."/>
            <person name="Allison H.C."/>
            <person name="Burton P."/>
            <person name="Vavrova-Anderson J."/>
            <person name="Brown R."/>
            <person name="Browne H."/>
            <person name="Corton N."/>
            <person name="Hauser H."/>
            <person name="Gamble J."/>
            <person name="Gilderthorp R."/>
            <person name="Marcello L."/>
            <person name="McQuillan J."/>
            <person name="Otto T.D."/>
            <person name="Quail M.A."/>
            <person name="Sanders M.J."/>
            <person name="van Tonder A."/>
            <person name="Ginger M.L."/>
            <person name="Field M.C."/>
            <person name="Barry J.D."/>
            <person name="Hertz-Fowler C."/>
            <person name="Berriman M."/>
        </authorList>
    </citation>
    <scope>NUCLEOTIDE SEQUENCE [LARGE SCALE GENOMIC DNA]</scope>
    <source>
        <strain evidence="3 4">IL3000</strain>
    </source>
</reference>
<evidence type="ECO:0000313" key="3">
    <source>
        <dbReference type="EMBL" id="CCD11590.1"/>
    </source>
</evidence>
<feature type="transmembrane region" description="Helical" evidence="2">
    <location>
        <begin position="348"/>
        <end position="375"/>
    </location>
</feature>
<comment type="caution">
    <text evidence="3">The sequence shown here is derived from an EMBL/GenBank/DDBJ whole genome shotgun (WGS) entry which is preliminary data.</text>
</comment>
<feature type="region of interest" description="Disordered" evidence="1">
    <location>
        <begin position="413"/>
        <end position="451"/>
    </location>
</feature>
<evidence type="ECO:0000313" key="4">
    <source>
        <dbReference type="Proteomes" id="UP000000702"/>
    </source>
</evidence>
<feature type="transmembrane region" description="Helical" evidence="2">
    <location>
        <begin position="313"/>
        <end position="336"/>
    </location>
</feature>